<dbReference type="AlphaFoldDB" id="A0AAJ0H1J4"/>
<protein>
    <submittedName>
        <fullName evidence="1">Uncharacterized protein</fullName>
    </submittedName>
</protein>
<dbReference type="GeneID" id="87886418"/>
<reference evidence="1" key="2">
    <citation type="submission" date="2023-06" db="EMBL/GenBank/DDBJ databases">
        <authorList>
            <consortium name="Lawrence Berkeley National Laboratory"/>
            <person name="Mondo S.J."/>
            <person name="Hensen N."/>
            <person name="Bonometti L."/>
            <person name="Westerberg I."/>
            <person name="Brannstrom I.O."/>
            <person name="Guillou S."/>
            <person name="Cros-Aarteil S."/>
            <person name="Calhoun S."/>
            <person name="Haridas S."/>
            <person name="Kuo A."/>
            <person name="Pangilinan J."/>
            <person name="Riley R."/>
            <person name="Labutti K."/>
            <person name="Andreopoulos B."/>
            <person name="Lipzen A."/>
            <person name="Chen C."/>
            <person name="Yanf M."/>
            <person name="Daum C."/>
            <person name="Ng V."/>
            <person name="Clum A."/>
            <person name="Steindorff A."/>
            <person name="Ohm R."/>
            <person name="Martin F."/>
            <person name="Silar P."/>
            <person name="Natvig D."/>
            <person name="Lalanne C."/>
            <person name="Gautier V."/>
            <person name="Ament-Velasquez S.L."/>
            <person name="Kruys A."/>
            <person name="Hutchinson M.I."/>
            <person name="Powell A.J."/>
            <person name="Barry K."/>
            <person name="Miller A.N."/>
            <person name="Grigoriev I.V."/>
            <person name="Debuchy R."/>
            <person name="Gladieux P."/>
            <person name="Thoren M.H."/>
            <person name="Johannesson H."/>
        </authorList>
    </citation>
    <scope>NUCLEOTIDE SEQUENCE</scope>
    <source>
        <strain evidence="1">CBS 333.67</strain>
    </source>
</reference>
<comment type="caution">
    <text evidence="1">The sequence shown here is derived from an EMBL/GenBank/DDBJ whole genome shotgun (WGS) entry which is preliminary data.</text>
</comment>
<reference evidence="1" key="1">
    <citation type="journal article" date="2023" name="Mol. Phylogenet. Evol.">
        <title>Genome-scale phylogeny and comparative genomics of the fungal order Sordariales.</title>
        <authorList>
            <person name="Hensen N."/>
            <person name="Bonometti L."/>
            <person name="Westerberg I."/>
            <person name="Brannstrom I.O."/>
            <person name="Guillou S."/>
            <person name="Cros-Aarteil S."/>
            <person name="Calhoun S."/>
            <person name="Haridas S."/>
            <person name="Kuo A."/>
            <person name="Mondo S."/>
            <person name="Pangilinan J."/>
            <person name="Riley R."/>
            <person name="LaButti K."/>
            <person name="Andreopoulos B."/>
            <person name="Lipzen A."/>
            <person name="Chen C."/>
            <person name="Yan M."/>
            <person name="Daum C."/>
            <person name="Ng V."/>
            <person name="Clum A."/>
            <person name="Steindorff A."/>
            <person name="Ohm R.A."/>
            <person name="Martin F."/>
            <person name="Silar P."/>
            <person name="Natvig D.O."/>
            <person name="Lalanne C."/>
            <person name="Gautier V."/>
            <person name="Ament-Velasquez S.L."/>
            <person name="Kruys A."/>
            <person name="Hutchinson M.I."/>
            <person name="Powell A.J."/>
            <person name="Barry K."/>
            <person name="Miller A.N."/>
            <person name="Grigoriev I.V."/>
            <person name="Debuchy R."/>
            <person name="Gladieux P."/>
            <person name="Hiltunen Thoren M."/>
            <person name="Johannesson H."/>
        </authorList>
    </citation>
    <scope>NUCLEOTIDE SEQUENCE</scope>
    <source>
        <strain evidence="1">CBS 333.67</strain>
    </source>
</reference>
<gene>
    <name evidence="1" type="ORF">B0T15DRAFT_506579</name>
</gene>
<evidence type="ECO:0000313" key="2">
    <source>
        <dbReference type="Proteomes" id="UP001273166"/>
    </source>
</evidence>
<accession>A0AAJ0H1J4</accession>
<keyword evidence="2" id="KW-1185">Reference proteome</keyword>
<dbReference type="EMBL" id="JAUDZG010000001">
    <property type="protein sequence ID" value="KAK3309840.1"/>
    <property type="molecule type" value="Genomic_DNA"/>
</dbReference>
<organism evidence="1 2">
    <name type="scientific">Chaetomium strumarium</name>
    <dbReference type="NCBI Taxonomy" id="1170767"/>
    <lineage>
        <taxon>Eukaryota</taxon>
        <taxon>Fungi</taxon>
        <taxon>Dikarya</taxon>
        <taxon>Ascomycota</taxon>
        <taxon>Pezizomycotina</taxon>
        <taxon>Sordariomycetes</taxon>
        <taxon>Sordariomycetidae</taxon>
        <taxon>Sordariales</taxon>
        <taxon>Chaetomiaceae</taxon>
        <taxon>Chaetomium</taxon>
    </lineage>
</organism>
<proteinExistence type="predicted"/>
<name>A0AAJ0H1J4_9PEZI</name>
<dbReference type="RefSeq" id="XP_062725620.1">
    <property type="nucleotide sequence ID" value="XM_062867589.1"/>
</dbReference>
<sequence>MTPANLNVLGTPPTRSSVSAFGLPFLGLFLEALERTTKVPVPIITGIAGPGRGGWHGAAEHGRAWDRVEVQEVNPSAASTLERYCSILALRDNIPCQRIVDSVYYGKHRQSSQLHAQRFVSAAAFHRHHGGNLLLSASLGGSAALYSFAHQHKQETGRFKRMSAGDLSNALEAFATIDPFTNQGGVGTLLYARTPKPLFPTSDANQILDMDRDPIPKPRPLRRGGADPVKLARVLLQKGASPNTRLKHVTLPSWDGSYWTPWTATLLGVAGLIRKGELLDDIVLDGILLDVMELYLLHGADPTVCFVGRYLPEHKLELVPTYRVGPGVYVLTGAPDHVKNLFGEHPDRWHYITLPQLLELVAEHNKKQTVADLLYAKSSGVASQWVSAAAASWGGRGRRPGNRSLTNIKLELAQLGTCYFVVSMIVNEQELTSGRTPNVKHTDCVCDYPDNSLLYATDFFFIALEPSRERRHTILHWCHQFDKSMMSTDPDLYNRSVISIKG</sequence>
<dbReference type="Proteomes" id="UP001273166">
    <property type="component" value="Unassembled WGS sequence"/>
</dbReference>
<evidence type="ECO:0000313" key="1">
    <source>
        <dbReference type="EMBL" id="KAK3309840.1"/>
    </source>
</evidence>